<evidence type="ECO:0000256" key="1">
    <source>
        <dbReference type="ARBA" id="ARBA00004328"/>
    </source>
</evidence>
<evidence type="ECO:0000256" key="2">
    <source>
        <dbReference type="SAM" id="Coils"/>
    </source>
</evidence>
<keyword evidence="2" id="KW-0175">Coiled coil</keyword>
<dbReference type="Pfam" id="PF05065">
    <property type="entry name" value="Phage_capsid"/>
    <property type="match status" value="1"/>
</dbReference>
<reference evidence="4 5" key="1">
    <citation type="submission" date="2018-08" db="EMBL/GenBank/DDBJ databases">
        <title>A genome reference for cultivated species of the human gut microbiota.</title>
        <authorList>
            <person name="Zou Y."/>
            <person name="Xue W."/>
            <person name="Luo G."/>
        </authorList>
    </citation>
    <scope>NUCLEOTIDE SEQUENCE [LARGE SCALE GENOMIC DNA]</scope>
    <source>
        <strain evidence="4 5">AF26-4BH</strain>
    </source>
</reference>
<dbReference type="RefSeq" id="WP_117531322.1">
    <property type="nucleotide sequence ID" value="NZ_JBKXRP010000034.1"/>
</dbReference>
<accession>A0A3E3ILY6</accession>
<protein>
    <submittedName>
        <fullName evidence="4">Phage major capsid protein</fullName>
    </submittedName>
</protein>
<dbReference type="AlphaFoldDB" id="A0A3E3ILY6"/>
<dbReference type="InterPro" id="IPR024455">
    <property type="entry name" value="Phage_capsid"/>
</dbReference>
<proteinExistence type="predicted"/>
<sequence length="403" mass="44848">MRKKTVVRQYMQYRAEDLKSLTEQRADLVQQMKDLTATVEMEQRAFSPEEDQKFDDLDKQVKALDGTIEKLERARDLKLNVISTEKHEELKQEELEERAFANYIRRECGATCLEVRAGEQNMTMGNNGAVIPTTIANRIITAVKDICPIYSRATIYNVKGTLKVPVWGKANANHDIAVGYQEEFTDITADSGKFTSIDLSGYLAGALTLIGKSVANNAQVDVVSFIITEMSKAIAEFIEKELLIGTSGKAQGALSTTNIVTAASAIAITADELISTQASIKQAYQTNACWIMHPDTFTAFRKLKDGNNRYLLQDDFTSEFPYRLLGKPVFVSDNMPKMEAGKKAVLYGDMTGLSVNMRENVEIQVLLEKYATQHAVGIVSWFEFDAKVTDNQKLVTVSMKASA</sequence>
<dbReference type="Proteomes" id="UP000261166">
    <property type="component" value="Unassembled WGS sequence"/>
</dbReference>
<dbReference type="OrthoDB" id="9786516at2"/>
<dbReference type="EMBL" id="QVLU01000021">
    <property type="protein sequence ID" value="RGE68076.1"/>
    <property type="molecule type" value="Genomic_DNA"/>
</dbReference>
<dbReference type="SUPFAM" id="SSF56563">
    <property type="entry name" value="Major capsid protein gp5"/>
    <property type="match status" value="1"/>
</dbReference>
<comment type="caution">
    <text evidence="4">The sequence shown here is derived from an EMBL/GenBank/DDBJ whole genome shotgun (WGS) entry which is preliminary data.</text>
</comment>
<comment type="subcellular location">
    <subcellularLocation>
        <location evidence="1">Virion</location>
    </subcellularLocation>
</comment>
<name>A0A3E3ILY6_9FIRM</name>
<evidence type="ECO:0000313" key="4">
    <source>
        <dbReference type="EMBL" id="RGE68076.1"/>
    </source>
</evidence>
<dbReference type="InterPro" id="IPR054612">
    <property type="entry name" value="Phage_capsid-like_C"/>
</dbReference>
<feature type="coiled-coil region" evidence="2">
    <location>
        <begin position="18"/>
        <end position="74"/>
    </location>
</feature>
<feature type="domain" description="Phage capsid-like C-terminal" evidence="3">
    <location>
        <begin position="128"/>
        <end position="397"/>
    </location>
</feature>
<organism evidence="4 5">
    <name type="scientific">Eisenbergiella massiliensis</name>
    <dbReference type="NCBI Taxonomy" id="1720294"/>
    <lineage>
        <taxon>Bacteria</taxon>
        <taxon>Bacillati</taxon>
        <taxon>Bacillota</taxon>
        <taxon>Clostridia</taxon>
        <taxon>Lachnospirales</taxon>
        <taxon>Lachnospiraceae</taxon>
        <taxon>Eisenbergiella</taxon>
    </lineage>
</organism>
<evidence type="ECO:0000313" key="5">
    <source>
        <dbReference type="Proteomes" id="UP000261166"/>
    </source>
</evidence>
<evidence type="ECO:0000259" key="3">
    <source>
        <dbReference type="Pfam" id="PF05065"/>
    </source>
</evidence>
<dbReference type="Gene3D" id="3.30.2320.10">
    <property type="entry name" value="hypothetical protein PF0899 domain"/>
    <property type="match status" value="1"/>
</dbReference>
<dbReference type="NCBIfam" id="TIGR01554">
    <property type="entry name" value="major_cap_HK97"/>
    <property type="match status" value="1"/>
</dbReference>
<gene>
    <name evidence="4" type="ORF">DWY69_20785</name>
</gene>